<keyword evidence="3 5" id="KW-0560">Oxidoreductase</keyword>
<comment type="function">
    <text evidence="5">Converts proline to delta-1-pyrroline-5-carboxylate.</text>
</comment>
<name>A0A2H3AXK5_9AGAR</name>
<comment type="catalytic activity">
    <reaction evidence="5">
        <text>L-proline + a quinone = (S)-1-pyrroline-5-carboxylate + a quinol + H(+)</text>
        <dbReference type="Rhea" id="RHEA:23784"/>
        <dbReference type="ChEBI" id="CHEBI:15378"/>
        <dbReference type="ChEBI" id="CHEBI:17388"/>
        <dbReference type="ChEBI" id="CHEBI:24646"/>
        <dbReference type="ChEBI" id="CHEBI:60039"/>
        <dbReference type="ChEBI" id="CHEBI:132124"/>
        <dbReference type="EC" id="1.5.5.2"/>
    </reaction>
</comment>
<comment type="cofactor">
    <cofactor evidence="5">
        <name>FAD</name>
        <dbReference type="ChEBI" id="CHEBI:57692"/>
    </cofactor>
</comment>
<evidence type="ECO:0000313" key="7">
    <source>
        <dbReference type="EMBL" id="PBK63385.1"/>
    </source>
</evidence>
<proteinExistence type="inferred from homology"/>
<feature type="domain" description="Proline dehydrogenase" evidence="6">
    <location>
        <begin position="15"/>
        <end position="100"/>
    </location>
</feature>
<dbReference type="InterPro" id="IPR002872">
    <property type="entry name" value="Proline_DH_dom"/>
</dbReference>
<evidence type="ECO:0000256" key="2">
    <source>
        <dbReference type="ARBA" id="ARBA00012695"/>
    </source>
</evidence>
<keyword evidence="4 5" id="KW-0642">Proline metabolism</keyword>
<evidence type="ECO:0000256" key="3">
    <source>
        <dbReference type="ARBA" id="ARBA00023002"/>
    </source>
</evidence>
<evidence type="ECO:0000256" key="5">
    <source>
        <dbReference type="RuleBase" id="RU364054"/>
    </source>
</evidence>
<organism evidence="7 8">
    <name type="scientific">Armillaria solidipes</name>
    <dbReference type="NCBI Taxonomy" id="1076256"/>
    <lineage>
        <taxon>Eukaryota</taxon>
        <taxon>Fungi</taxon>
        <taxon>Dikarya</taxon>
        <taxon>Basidiomycota</taxon>
        <taxon>Agaricomycotina</taxon>
        <taxon>Agaricomycetes</taxon>
        <taxon>Agaricomycetidae</taxon>
        <taxon>Agaricales</taxon>
        <taxon>Marasmiineae</taxon>
        <taxon>Physalacriaceae</taxon>
        <taxon>Armillaria</taxon>
    </lineage>
</organism>
<keyword evidence="8" id="KW-1185">Reference proteome</keyword>
<dbReference type="GO" id="GO:0005739">
    <property type="term" value="C:mitochondrion"/>
    <property type="evidence" value="ECO:0007669"/>
    <property type="project" value="TreeGrafter"/>
</dbReference>
<reference evidence="8" key="1">
    <citation type="journal article" date="2017" name="Nat. Ecol. Evol.">
        <title>Genome expansion and lineage-specific genetic innovations in the forest pathogenic fungi Armillaria.</title>
        <authorList>
            <person name="Sipos G."/>
            <person name="Prasanna A.N."/>
            <person name="Walter M.C."/>
            <person name="O'Connor E."/>
            <person name="Balint B."/>
            <person name="Krizsan K."/>
            <person name="Kiss B."/>
            <person name="Hess J."/>
            <person name="Varga T."/>
            <person name="Slot J."/>
            <person name="Riley R."/>
            <person name="Boka B."/>
            <person name="Rigling D."/>
            <person name="Barry K."/>
            <person name="Lee J."/>
            <person name="Mihaltcheva S."/>
            <person name="LaButti K."/>
            <person name="Lipzen A."/>
            <person name="Waldron R."/>
            <person name="Moloney N.M."/>
            <person name="Sperisen C."/>
            <person name="Kredics L."/>
            <person name="Vagvoelgyi C."/>
            <person name="Patrignani A."/>
            <person name="Fitzpatrick D."/>
            <person name="Nagy I."/>
            <person name="Doyle S."/>
            <person name="Anderson J.B."/>
            <person name="Grigoriev I.V."/>
            <person name="Gueldener U."/>
            <person name="Muensterkoetter M."/>
            <person name="Nagy L.G."/>
        </authorList>
    </citation>
    <scope>NUCLEOTIDE SEQUENCE [LARGE SCALE GENOMIC DNA]</scope>
    <source>
        <strain evidence="8">28-4</strain>
    </source>
</reference>
<dbReference type="InterPro" id="IPR029041">
    <property type="entry name" value="FAD-linked_oxidoreductase-like"/>
</dbReference>
<dbReference type="AlphaFoldDB" id="A0A2H3AXK5"/>
<comment type="similarity">
    <text evidence="1 5">Belongs to the proline oxidase family.</text>
</comment>
<dbReference type="PANTHER" id="PTHR13914:SF0">
    <property type="entry name" value="PROLINE DEHYDROGENASE 1, MITOCHONDRIAL"/>
    <property type="match status" value="1"/>
</dbReference>
<protein>
    <recommendedName>
        <fullName evidence="2 5">Proline dehydrogenase</fullName>
        <ecNumber evidence="2 5">1.5.5.2</ecNumber>
    </recommendedName>
</protein>
<dbReference type="InterPro" id="IPR015659">
    <property type="entry name" value="Proline_oxidase"/>
</dbReference>
<evidence type="ECO:0000313" key="8">
    <source>
        <dbReference type="Proteomes" id="UP000218334"/>
    </source>
</evidence>
<dbReference type="SUPFAM" id="SSF51730">
    <property type="entry name" value="FAD-linked oxidoreductase"/>
    <property type="match status" value="1"/>
</dbReference>
<evidence type="ECO:0000259" key="6">
    <source>
        <dbReference type="Pfam" id="PF01619"/>
    </source>
</evidence>
<dbReference type="EC" id="1.5.5.2" evidence="2 5"/>
<evidence type="ECO:0000256" key="4">
    <source>
        <dbReference type="ARBA" id="ARBA00023062"/>
    </source>
</evidence>
<evidence type="ECO:0000256" key="1">
    <source>
        <dbReference type="ARBA" id="ARBA00005869"/>
    </source>
</evidence>
<dbReference type="STRING" id="1076256.A0A2H3AXK5"/>
<gene>
    <name evidence="7" type="ORF">ARMSODRAFT_1024120</name>
</gene>
<accession>A0A2H3AXK5</accession>
<dbReference type="PANTHER" id="PTHR13914">
    <property type="entry name" value="PROLINE OXIDASE"/>
    <property type="match status" value="1"/>
</dbReference>
<dbReference type="GO" id="GO:0071949">
    <property type="term" value="F:FAD binding"/>
    <property type="evidence" value="ECO:0007669"/>
    <property type="project" value="TreeGrafter"/>
</dbReference>
<dbReference type="GO" id="GO:0004657">
    <property type="term" value="F:proline dehydrogenase activity"/>
    <property type="evidence" value="ECO:0007669"/>
    <property type="project" value="UniProtKB-EC"/>
</dbReference>
<keyword evidence="5" id="KW-0285">Flavoprotein</keyword>
<keyword evidence="5" id="KW-0274">FAD</keyword>
<dbReference type="EMBL" id="KZ293459">
    <property type="protein sequence ID" value="PBK63385.1"/>
    <property type="molecule type" value="Genomic_DNA"/>
</dbReference>
<dbReference type="Gene3D" id="3.20.20.220">
    <property type="match status" value="1"/>
</dbReference>
<sequence>MLIGELKKDLGRKAQTMGNLFGTHNWTRCELVLKELVTRGLAMHIEGEEDFLASMSDALTDYLVGRTRSSTPMIIKYVPYGALSEVMPYLSRRAIENKSVLGDGQASEERQRAGSQIWKHIFG</sequence>
<dbReference type="Proteomes" id="UP000218334">
    <property type="component" value="Unassembled WGS sequence"/>
</dbReference>
<dbReference type="GO" id="GO:0010133">
    <property type="term" value="P:L-proline catabolic process to L-glutamate"/>
    <property type="evidence" value="ECO:0007669"/>
    <property type="project" value="TreeGrafter"/>
</dbReference>
<dbReference type="Pfam" id="PF01619">
    <property type="entry name" value="Pro_dh"/>
    <property type="match status" value="1"/>
</dbReference>